<dbReference type="SMART" id="SM00906">
    <property type="entry name" value="Fungal_trans"/>
    <property type="match status" value="1"/>
</dbReference>
<dbReference type="CDD" id="cd12148">
    <property type="entry name" value="fungal_TF_MHR"/>
    <property type="match status" value="1"/>
</dbReference>
<dbReference type="PANTHER" id="PTHR47654">
    <property type="entry name" value="ZN(II)2CYS6 TRANSCRIPTION FACTOR (EUROFUNG)-RELATED"/>
    <property type="match status" value="1"/>
</dbReference>
<keyword evidence="5" id="KW-1185">Reference proteome</keyword>
<dbReference type="GO" id="GO:0003677">
    <property type="term" value="F:DNA binding"/>
    <property type="evidence" value="ECO:0007669"/>
    <property type="project" value="InterPro"/>
</dbReference>
<dbReference type="GO" id="GO:0008270">
    <property type="term" value="F:zinc ion binding"/>
    <property type="evidence" value="ECO:0007669"/>
    <property type="project" value="InterPro"/>
</dbReference>
<protein>
    <submittedName>
        <fullName evidence="4">Fungal-specific transcription factor domain-containing protein</fullName>
    </submittedName>
</protein>
<evidence type="ECO:0000256" key="1">
    <source>
        <dbReference type="ARBA" id="ARBA00023242"/>
    </source>
</evidence>
<feature type="domain" description="Xylanolytic transcriptional activator regulatory" evidence="3">
    <location>
        <begin position="240"/>
        <end position="313"/>
    </location>
</feature>
<feature type="compositionally biased region" description="Polar residues" evidence="2">
    <location>
        <begin position="27"/>
        <end position="39"/>
    </location>
</feature>
<sequence length="698" mass="79105">MDNDDSATKLIGERVATRSISPFEAQSGETHTPGSTGSNEDSERLNEDLFRTHASRATGFVGQNSVVQWLRSLNHQRASSQPLDPPVAVADSTFYVDSENIETGMPVDAYELPAVDTAEKLFDSYMDTIHRMFPLVPKLFQEQFRTLVLFMKQGRPKSVPERWQALLNLIFAISARYSHLVQAQWSADESDHLIYMNRAMRLLEHTSENNFLVSTPDLLLIEATGLLSLYYLVVGHVSKAWIMIGISIRYAVAVGMHVRNDDQSIPQEKKDTLVRTWWSLQLIECLLSSMIGRPCVIPDDHCTVPMIKHITDETDNTATVTHEAQFEGFSGIGSDGLSTGASSAADMSHRGLHKHSLTSYLEARIQVSLITQKALSLLYAPPVASYSWASIQKSILSLTTQLDNWMPATFDSRPDELYPSIGQQSYSTVYRERVMLYFQLFSTRILVTRPCLCRLTERTKHHSDRSTQLNHEIAMSCIQAAQDLTSLLPDEPQAKWVYRNGPWWSIVHNIMQAATVFLVQLSKRRTDLKNPSDETSASLKKLFRWLRAMAYQDAVARRAYQVVFDTLKTSAQQFRFDIKDLLAEEANIGRISEAGSDRLYNSFMTDPKSSTPSQQPRHFIDPTLVEPSSNIEIFPQLQISQDQLDLQLDSFLDQYQTPPLYGNPYATPFDSDIDSRWSPSFDSFVELQGNDEQNRMNE</sequence>
<gene>
    <name evidence="4" type="ORF">B0J11DRAFT_434255</name>
</gene>
<dbReference type="InterPro" id="IPR053230">
    <property type="entry name" value="Trans_reg_galc"/>
</dbReference>
<dbReference type="AlphaFoldDB" id="A0A9P9DTR2"/>
<dbReference type="Proteomes" id="UP000700596">
    <property type="component" value="Unassembled WGS sequence"/>
</dbReference>
<dbReference type="GO" id="GO:0006351">
    <property type="term" value="P:DNA-templated transcription"/>
    <property type="evidence" value="ECO:0007669"/>
    <property type="project" value="InterPro"/>
</dbReference>
<accession>A0A9P9DTR2</accession>
<evidence type="ECO:0000259" key="3">
    <source>
        <dbReference type="SMART" id="SM00906"/>
    </source>
</evidence>
<dbReference type="PANTHER" id="PTHR47654:SF5">
    <property type="entry name" value="TRANSCRIPTION FACTOR DOMAIN-CONTAINING PROTEIN"/>
    <property type="match status" value="1"/>
</dbReference>
<evidence type="ECO:0000313" key="4">
    <source>
        <dbReference type="EMBL" id="KAH7125248.1"/>
    </source>
</evidence>
<dbReference type="EMBL" id="JAGMWT010000007">
    <property type="protein sequence ID" value="KAH7125248.1"/>
    <property type="molecule type" value="Genomic_DNA"/>
</dbReference>
<dbReference type="Pfam" id="PF04082">
    <property type="entry name" value="Fungal_trans"/>
    <property type="match status" value="1"/>
</dbReference>
<comment type="caution">
    <text evidence="4">The sequence shown here is derived from an EMBL/GenBank/DDBJ whole genome shotgun (WGS) entry which is preliminary data.</text>
</comment>
<evidence type="ECO:0000313" key="5">
    <source>
        <dbReference type="Proteomes" id="UP000700596"/>
    </source>
</evidence>
<feature type="region of interest" description="Disordered" evidence="2">
    <location>
        <begin position="1"/>
        <end position="44"/>
    </location>
</feature>
<proteinExistence type="predicted"/>
<reference evidence="4" key="1">
    <citation type="journal article" date="2021" name="Nat. Commun.">
        <title>Genetic determinants of endophytism in the Arabidopsis root mycobiome.</title>
        <authorList>
            <person name="Mesny F."/>
            <person name="Miyauchi S."/>
            <person name="Thiergart T."/>
            <person name="Pickel B."/>
            <person name="Atanasova L."/>
            <person name="Karlsson M."/>
            <person name="Huettel B."/>
            <person name="Barry K.W."/>
            <person name="Haridas S."/>
            <person name="Chen C."/>
            <person name="Bauer D."/>
            <person name="Andreopoulos W."/>
            <person name="Pangilinan J."/>
            <person name="LaButti K."/>
            <person name="Riley R."/>
            <person name="Lipzen A."/>
            <person name="Clum A."/>
            <person name="Drula E."/>
            <person name="Henrissat B."/>
            <person name="Kohler A."/>
            <person name="Grigoriev I.V."/>
            <person name="Martin F.M."/>
            <person name="Hacquard S."/>
        </authorList>
    </citation>
    <scope>NUCLEOTIDE SEQUENCE</scope>
    <source>
        <strain evidence="4">MPI-CAGE-CH-0243</strain>
    </source>
</reference>
<evidence type="ECO:0000256" key="2">
    <source>
        <dbReference type="SAM" id="MobiDB-lite"/>
    </source>
</evidence>
<keyword evidence="1" id="KW-0539">Nucleus</keyword>
<dbReference type="OrthoDB" id="5296287at2759"/>
<organism evidence="4 5">
    <name type="scientific">Dendryphion nanum</name>
    <dbReference type="NCBI Taxonomy" id="256645"/>
    <lineage>
        <taxon>Eukaryota</taxon>
        <taxon>Fungi</taxon>
        <taxon>Dikarya</taxon>
        <taxon>Ascomycota</taxon>
        <taxon>Pezizomycotina</taxon>
        <taxon>Dothideomycetes</taxon>
        <taxon>Pleosporomycetidae</taxon>
        <taxon>Pleosporales</taxon>
        <taxon>Torulaceae</taxon>
        <taxon>Dendryphion</taxon>
    </lineage>
</organism>
<dbReference type="InterPro" id="IPR007219">
    <property type="entry name" value="XnlR_reg_dom"/>
</dbReference>
<name>A0A9P9DTR2_9PLEO</name>